<dbReference type="OrthoDB" id="6976379at2"/>
<name>A0A1U9YYK7_9HYPH</name>
<keyword evidence="2" id="KW-1185">Reference proteome</keyword>
<dbReference type="EMBL" id="CP020330">
    <property type="protein sequence ID" value="AQZ50533.1"/>
    <property type="molecule type" value="Genomic_DNA"/>
</dbReference>
<evidence type="ECO:0008006" key="3">
    <source>
        <dbReference type="Google" id="ProtNLM"/>
    </source>
</evidence>
<evidence type="ECO:0000313" key="2">
    <source>
        <dbReference type="Proteomes" id="UP000191135"/>
    </source>
</evidence>
<dbReference type="STRING" id="1122214.Mame_01163"/>
<organism evidence="1 2">
    <name type="scientific">Martelella mediterranea DSM 17316</name>
    <dbReference type="NCBI Taxonomy" id="1122214"/>
    <lineage>
        <taxon>Bacteria</taxon>
        <taxon>Pseudomonadati</taxon>
        <taxon>Pseudomonadota</taxon>
        <taxon>Alphaproteobacteria</taxon>
        <taxon>Hyphomicrobiales</taxon>
        <taxon>Aurantimonadaceae</taxon>
        <taxon>Martelella</taxon>
    </lineage>
</organism>
<evidence type="ECO:0000313" key="1">
    <source>
        <dbReference type="EMBL" id="AQZ50533.1"/>
    </source>
</evidence>
<accession>A0A1U9YYK7</accession>
<proteinExistence type="predicted"/>
<reference evidence="1 2" key="1">
    <citation type="submission" date="2017-03" db="EMBL/GenBank/DDBJ databases">
        <title>Foreign affairs: Plasmid Transfer between Roseobacters and Rhizobia.</title>
        <authorList>
            <person name="Bartling P."/>
            <person name="Bunk B."/>
            <person name="Overmann J."/>
            <person name="Brinkmann H."/>
            <person name="Petersen J."/>
        </authorList>
    </citation>
    <scope>NUCLEOTIDE SEQUENCE [LARGE SCALE GENOMIC DNA]</scope>
    <source>
        <strain evidence="1 2">MACL11</strain>
    </source>
</reference>
<protein>
    <recommendedName>
        <fullName evidence="3">Phage tail protein</fullName>
    </recommendedName>
</protein>
<dbReference type="AlphaFoldDB" id="A0A1U9YYK7"/>
<dbReference type="RefSeq" id="WP_018066067.1">
    <property type="nucleotide sequence ID" value="NZ_AQWH01000019.1"/>
</dbReference>
<dbReference type="Gene3D" id="4.10.410.40">
    <property type="match status" value="1"/>
</dbReference>
<dbReference type="Proteomes" id="UP000191135">
    <property type="component" value="Chromosome"/>
</dbReference>
<dbReference type="eggNOG" id="ENOG502ZT41">
    <property type="taxonomic scope" value="Bacteria"/>
</dbReference>
<dbReference type="KEGG" id="mmed:Mame_01163"/>
<gene>
    <name evidence="1" type="ORF">Mame_01163</name>
</gene>
<sequence length="163" mass="17160">MSLYPTAGAKLYIGGPKEQQKADFAAADFTGETWVEIDDLENLGSLGDTSETINFDGINAARRKTLKGTRSAGTMEVVCGINNDDPGQIAAIAAEKTPHDYAFRLVLNDAPATGSDPTPSERMFIAKVMSASEAFDEANSVMKLNISLGVNSNVVKIAAATGD</sequence>